<dbReference type="AlphaFoldDB" id="A0AB73TAV6"/>
<protein>
    <recommendedName>
        <fullName evidence="6">Ribosomal processing cysteine protease Prp</fullName>
    </recommendedName>
</protein>
<dbReference type="RefSeq" id="WP_109624671.1">
    <property type="nucleotide sequence ID" value="NZ_CABJAT010000001.1"/>
</dbReference>
<dbReference type="GO" id="GO:0006508">
    <property type="term" value="P:proteolysis"/>
    <property type="evidence" value="ECO:0007669"/>
    <property type="project" value="UniProtKB-KW"/>
</dbReference>
<keyword evidence="1" id="KW-0690">Ribosome biogenesis</keyword>
<evidence type="ECO:0000256" key="1">
    <source>
        <dbReference type="ARBA" id="ARBA00022517"/>
    </source>
</evidence>
<dbReference type="InterPro" id="IPR007422">
    <property type="entry name" value="Peptidase_Prp"/>
</dbReference>
<dbReference type="Gene3D" id="3.30.70.1490">
    <property type="entry name" value="Cysteine protease Prp"/>
    <property type="match status" value="1"/>
</dbReference>
<evidence type="ECO:0000256" key="3">
    <source>
        <dbReference type="ARBA" id="ARBA00022801"/>
    </source>
</evidence>
<evidence type="ECO:0000313" key="7">
    <source>
        <dbReference type="EMBL" id="PWJ79276.1"/>
    </source>
</evidence>
<dbReference type="CDD" id="cd16332">
    <property type="entry name" value="Prp-like"/>
    <property type="match status" value="1"/>
</dbReference>
<dbReference type="EMBL" id="QGGY01000001">
    <property type="protein sequence ID" value="PWJ79276.1"/>
    <property type="molecule type" value="Genomic_DNA"/>
</dbReference>
<sequence length="107" mass="11856">MITITVYKNEDQQYEGFLSEGHAGYGTEGSDIICAAVSVLTVNAINSIEKFTADRFAVRQDDGLLELVLEGVISKETSLLLDSMVLGLMDIQKNYGNEYIKLIFEEV</sequence>
<dbReference type="GO" id="GO:0008234">
    <property type="term" value="F:cysteine-type peptidase activity"/>
    <property type="evidence" value="ECO:0007669"/>
    <property type="project" value="UniProtKB-KW"/>
</dbReference>
<evidence type="ECO:0000256" key="5">
    <source>
        <dbReference type="ARBA" id="ARBA00044503"/>
    </source>
</evidence>
<keyword evidence="8" id="KW-1185">Reference proteome</keyword>
<keyword evidence="3" id="KW-0378">Hydrolase</keyword>
<evidence type="ECO:0000256" key="2">
    <source>
        <dbReference type="ARBA" id="ARBA00022670"/>
    </source>
</evidence>
<evidence type="ECO:0000256" key="6">
    <source>
        <dbReference type="ARBA" id="ARBA00044538"/>
    </source>
</evidence>
<evidence type="ECO:0000313" key="8">
    <source>
        <dbReference type="Proteomes" id="UP000245412"/>
    </source>
</evidence>
<keyword evidence="4" id="KW-0788">Thiol protease</keyword>
<dbReference type="PANTHER" id="PTHR39178:SF1">
    <property type="entry name" value="RIBOSOMAL-PROCESSING CYSTEINE PROTEASE PRP"/>
    <property type="match status" value="1"/>
</dbReference>
<organism evidence="7 8">
    <name type="scientific">Murimonas intestini</name>
    <dbReference type="NCBI Taxonomy" id="1337051"/>
    <lineage>
        <taxon>Bacteria</taxon>
        <taxon>Bacillati</taxon>
        <taxon>Bacillota</taxon>
        <taxon>Clostridia</taxon>
        <taxon>Lachnospirales</taxon>
        <taxon>Lachnospiraceae</taxon>
        <taxon>Murimonas</taxon>
    </lineage>
</organism>
<evidence type="ECO:0000256" key="4">
    <source>
        <dbReference type="ARBA" id="ARBA00022807"/>
    </source>
</evidence>
<accession>A0AB73TAV6</accession>
<gene>
    <name evidence="7" type="ORF">C7383_101657</name>
</gene>
<dbReference type="Proteomes" id="UP000245412">
    <property type="component" value="Unassembled WGS sequence"/>
</dbReference>
<dbReference type="PANTHER" id="PTHR39178">
    <property type="entry name" value="HYPOTHETICAL RIBOSOME-ASSOCIATED PROTEIN"/>
    <property type="match status" value="1"/>
</dbReference>
<comment type="similarity">
    <text evidence="5">Belongs to the Prp family.</text>
</comment>
<comment type="caution">
    <text evidence="7">The sequence shown here is derived from an EMBL/GenBank/DDBJ whole genome shotgun (WGS) entry which is preliminary data.</text>
</comment>
<dbReference type="InterPro" id="IPR036764">
    <property type="entry name" value="Peptidase_Prp_sf"/>
</dbReference>
<reference evidence="7 8" key="1">
    <citation type="submission" date="2018-05" db="EMBL/GenBank/DDBJ databases">
        <authorList>
            <person name="Goeker M."/>
            <person name="Huntemann M."/>
            <person name="Clum A."/>
            <person name="Pillay M."/>
            <person name="Palaniappan K."/>
            <person name="Varghese N."/>
            <person name="Mikhailova N."/>
            <person name="Stamatis D."/>
            <person name="Reddy T."/>
            <person name="Daum C."/>
            <person name="Shapiro N."/>
            <person name="Ivanova N."/>
            <person name="Kyrpides N."/>
            <person name="Woyke T."/>
        </authorList>
    </citation>
    <scope>NUCLEOTIDE SEQUENCE [LARGE SCALE GENOMIC DNA]</scope>
    <source>
        <strain evidence="7 8">DSM 26524</strain>
    </source>
</reference>
<name>A0AB73TAV6_9FIRM</name>
<proteinExistence type="inferred from homology"/>
<dbReference type="SUPFAM" id="SSF118010">
    <property type="entry name" value="TM1457-like"/>
    <property type="match status" value="1"/>
</dbReference>
<dbReference type="Pfam" id="PF04327">
    <property type="entry name" value="Peptidase_Prp"/>
    <property type="match status" value="1"/>
</dbReference>
<dbReference type="GO" id="GO:0042254">
    <property type="term" value="P:ribosome biogenesis"/>
    <property type="evidence" value="ECO:0007669"/>
    <property type="project" value="UniProtKB-KW"/>
</dbReference>
<keyword evidence="2" id="KW-0645">Protease</keyword>